<evidence type="ECO:0000313" key="1">
    <source>
        <dbReference type="EMBL" id="MCG4565461.1"/>
    </source>
</evidence>
<gene>
    <name evidence="1" type="ORF">L0P62_08365</name>
</gene>
<evidence type="ECO:0000313" key="2">
    <source>
        <dbReference type="Proteomes" id="UP001108123"/>
    </source>
</evidence>
<organism evidence="1 2">
    <name type="scientific">Anaerosalibacter bizertensis</name>
    <dbReference type="NCBI Taxonomy" id="932217"/>
    <lineage>
        <taxon>Bacteria</taxon>
        <taxon>Bacillati</taxon>
        <taxon>Bacillota</taxon>
        <taxon>Tissierellia</taxon>
        <taxon>Tissierellales</taxon>
        <taxon>Sporanaerobacteraceae</taxon>
        <taxon>Anaerosalibacter</taxon>
    </lineage>
</organism>
<comment type="caution">
    <text evidence="1">The sequence shown here is derived from an EMBL/GenBank/DDBJ whole genome shotgun (WGS) entry which is preliminary data.</text>
</comment>
<reference evidence="1" key="1">
    <citation type="submission" date="2022-01" db="EMBL/GenBank/DDBJ databases">
        <title>Collection of gut derived symbiotic bacterial strains cultured from healthy donors.</title>
        <authorList>
            <person name="Lin H."/>
            <person name="Kohout C."/>
            <person name="Waligurski E."/>
            <person name="Pamer E.G."/>
        </authorList>
    </citation>
    <scope>NUCLEOTIDE SEQUENCE</scope>
    <source>
        <strain evidence="1">MSK.14.39</strain>
    </source>
</reference>
<accession>A0A9Q4FL78</accession>
<protein>
    <submittedName>
        <fullName evidence="1">Uncharacterized protein</fullName>
    </submittedName>
</protein>
<sequence length="91" mass="10805">MVDKNNMNMINEQLFEFMTKIYNEIQEGFKQVNLKIDGVENEAKKTNTKIEHEVISKLDALFDGHKQNSDKLDRIEEEVSKHEEIILRRIK</sequence>
<name>A0A9Q4FL78_9FIRM</name>
<dbReference type="AlphaFoldDB" id="A0A9Q4FL78"/>
<proteinExistence type="predicted"/>
<dbReference type="Proteomes" id="UP001108123">
    <property type="component" value="Unassembled WGS sequence"/>
</dbReference>
<dbReference type="EMBL" id="JAKNID010000032">
    <property type="protein sequence ID" value="MCG4565461.1"/>
    <property type="molecule type" value="Genomic_DNA"/>
</dbReference>
<dbReference type="RefSeq" id="WP_237915408.1">
    <property type="nucleotide sequence ID" value="NZ_JAKNID010000032.1"/>
</dbReference>
<keyword evidence="2" id="KW-1185">Reference proteome</keyword>